<accession>A0ABC8L5T0</accession>
<keyword evidence="8" id="KW-1185">Reference proteome</keyword>
<dbReference type="InterPro" id="IPR010666">
    <property type="entry name" value="Znf_GRF"/>
</dbReference>
<evidence type="ECO:0000313" key="8">
    <source>
        <dbReference type="Proteomes" id="UP001642260"/>
    </source>
</evidence>
<evidence type="ECO:0000256" key="3">
    <source>
        <dbReference type="ARBA" id="ARBA00022833"/>
    </source>
</evidence>
<dbReference type="PROSITE" id="PS51999">
    <property type="entry name" value="ZF_GRF"/>
    <property type="match status" value="1"/>
</dbReference>
<comment type="caution">
    <text evidence="7">The sequence shown here is derived from an EMBL/GenBank/DDBJ whole genome shotgun (WGS) entry which is preliminary data.</text>
</comment>
<keyword evidence="1" id="KW-0479">Metal-binding</keyword>
<dbReference type="AlphaFoldDB" id="A0ABC8L5T0"/>
<evidence type="ECO:0000256" key="1">
    <source>
        <dbReference type="ARBA" id="ARBA00022723"/>
    </source>
</evidence>
<keyword evidence="2 4" id="KW-0863">Zinc-finger</keyword>
<evidence type="ECO:0000256" key="4">
    <source>
        <dbReference type="PROSITE-ProRule" id="PRU01343"/>
    </source>
</evidence>
<dbReference type="PANTHER" id="PTHR33248">
    <property type="entry name" value="ZINC ION-BINDING PROTEIN"/>
    <property type="match status" value="1"/>
</dbReference>
<keyword evidence="3" id="KW-0862">Zinc</keyword>
<protein>
    <recommendedName>
        <fullName evidence="6">GRF-type domain-containing protein</fullName>
    </recommendedName>
</protein>
<organism evidence="7 8">
    <name type="scientific">Eruca vesicaria subsp. sativa</name>
    <name type="common">Garden rocket</name>
    <name type="synonym">Eruca sativa</name>
    <dbReference type="NCBI Taxonomy" id="29727"/>
    <lineage>
        <taxon>Eukaryota</taxon>
        <taxon>Viridiplantae</taxon>
        <taxon>Streptophyta</taxon>
        <taxon>Embryophyta</taxon>
        <taxon>Tracheophyta</taxon>
        <taxon>Spermatophyta</taxon>
        <taxon>Magnoliopsida</taxon>
        <taxon>eudicotyledons</taxon>
        <taxon>Gunneridae</taxon>
        <taxon>Pentapetalae</taxon>
        <taxon>rosids</taxon>
        <taxon>malvids</taxon>
        <taxon>Brassicales</taxon>
        <taxon>Brassicaceae</taxon>
        <taxon>Brassiceae</taxon>
        <taxon>Eruca</taxon>
    </lineage>
</organism>
<keyword evidence="5" id="KW-0175">Coiled coil</keyword>
<dbReference type="Pfam" id="PF06839">
    <property type="entry name" value="Zn_ribbon_GRF"/>
    <property type="match status" value="1"/>
</dbReference>
<evidence type="ECO:0000259" key="6">
    <source>
        <dbReference type="PROSITE" id="PS51999"/>
    </source>
</evidence>
<gene>
    <name evidence="7" type="ORF">ERUC_LOCUS29881</name>
</gene>
<evidence type="ECO:0000256" key="5">
    <source>
        <dbReference type="SAM" id="Coils"/>
    </source>
</evidence>
<evidence type="ECO:0000256" key="2">
    <source>
        <dbReference type="ARBA" id="ARBA00022771"/>
    </source>
</evidence>
<proteinExistence type="predicted"/>
<feature type="domain" description="GRF-type" evidence="6">
    <location>
        <begin position="12"/>
        <end position="54"/>
    </location>
</feature>
<dbReference type="GO" id="GO:0008270">
    <property type="term" value="F:zinc ion binding"/>
    <property type="evidence" value="ECO:0007669"/>
    <property type="project" value="UniProtKB-KW"/>
</dbReference>
<reference evidence="7 8" key="1">
    <citation type="submission" date="2022-03" db="EMBL/GenBank/DDBJ databases">
        <authorList>
            <person name="Macdonald S."/>
            <person name="Ahmed S."/>
            <person name="Newling K."/>
        </authorList>
    </citation>
    <scope>NUCLEOTIDE SEQUENCE [LARGE SCALE GENOMIC DNA]</scope>
</reference>
<evidence type="ECO:0000313" key="7">
    <source>
        <dbReference type="EMBL" id="CAH8364125.1"/>
    </source>
</evidence>
<sequence length="143" mass="16369">MEDTNRGIPTHCRCGSPVSRHTSKTKTNPGRLFHSCPYGDEQNPGHLFKWTDLSILEEIEDIKADLEDVKIKKLANDKCQEVSESQLQSLSLQTRTCCTLIQKYQTELNFLDQDIKRLKGELKCLKNISVCAVLTVIMYKCFM</sequence>
<name>A0ABC8L5T0_ERUVS</name>
<feature type="coiled-coil region" evidence="5">
    <location>
        <begin position="101"/>
        <end position="128"/>
    </location>
</feature>
<dbReference type="EMBL" id="CAKOAT010377822">
    <property type="protein sequence ID" value="CAH8364125.1"/>
    <property type="molecule type" value="Genomic_DNA"/>
</dbReference>
<dbReference type="Proteomes" id="UP001642260">
    <property type="component" value="Unassembled WGS sequence"/>
</dbReference>